<sequence>MPESSVQGRQPPGLTFTRKIVLDTRHSGRDAGIQRPRTATSRFDVRPKNSVGYPSFRQGCRNPASKDGNLPVYVRPKNSVGYPSFRHPCRNDGFFLVFNTFMQLRFFTIPIYGGGDTADELNLNRPPSRCRFAVAKTQRPPVC</sequence>
<feature type="region of interest" description="Disordered" evidence="1">
    <location>
        <begin position="44"/>
        <end position="70"/>
    </location>
</feature>
<dbReference type="Proteomes" id="UP000249396">
    <property type="component" value="Unassembled WGS sequence"/>
</dbReference>
<evidence type="ECO:0000256" key="1">
    <source>
        <dbReference type="SAM" id="MobiDB-lite"/>
    </source>
</evidence>
<evidence type="ECO:0000313" key="2">
    <source>
        <dbReference type="EMBL" id="PZN74491.1"/>
    </source>
</evidence>
<reference evidence="2 3" key="1">
    <citation type="journal article" date="2018" name="Aquat. Microb. Ecol.">
        <title>Gammaproteobacterial methanotrophs dominate.</title>
        <authorList>
            <person name="Rissanen A.J."/>
            <person name="Saarenheimo J."/>
            <person name="Tiirola M."/>
            <person name="Peura S."/>
            <person name="Aalto S.L."/>
            <person name="Karvinen A."/>
            <person name="Nykanen H."/>
        </authorList>
    </citation>
    <scope>NUCLEOTIDE SEQUENCE [LARGE SCALE GENOMIC DNA]</scope>
    <source>
        <strain evidence="2">AMbin10</strain>
    </source>
</reference>
<dbReference type="AlphaFoldDB" id="A0A2W4QQP6"/>
<comment type="caution">
    <text evidence="2">The sequence shown here is derived from an EMBL/GenBank/DDBJ whole genome shotgun (WGS) entry which is preliminary data.</text>
</comment>
<gene>
    <name evidence="2" type="ORF">DM484_21100</name>
</gene>
<organism evidence="2 3">
    <name type="scientific">Candidatus Methylumidiphilus alinenensis</name>
    <dbReference type="NCBI Taxonomy" id="2202197"/>
    <lineage>
        <taxon>Bacteria</taxon>
        <taxon>Pseudomonadati</taxon>
        <taxon>Pseudomonadota</taxon>
        <taxon>Gammaproteobacteria</taxon>
        <taxon>Methylococcales</taxon>
        <taxon>Candidatus Methylumidiphilus</taxon>
    </lineage>
</organism>
<accession>A0A2W4QQP6</accession>
<dbReference type="EMBL" id="QJPH01000425">
    <property type="protein sequence ID" value="PZN74491.1"/>
    <property type="molecule type" value="Genomic_DNA"/>
</dbReference>
<proteinExistence type="predicted"/>
<evidence type="ECO:0000313" key="3">
    <source>
        <dbReference type="Proteomes" id="UP000249396"/>
    </source>
</evidence>
<protein>
    <submittedName>
        <fullName evidence="2">Uncharacterized protein</fullName>
    </submittedName>
</protein>
<name>A0A2W4QQP6_9GAMM</name>